<protein>
    <submittedName>
        <fullName evidence="8">TIGR01212 family radical SAM protein</fullName>
    </submittedName>
</protein>
<dbReference type="InterPro" id="IPR006638">
    <property type="entry name" value="Elp3/MiaA/NifB-like_rSAM"/>
</dbReference>
<gene>
    <name evidence="8" type="ORF">GCM10007350_10190</name>
</gene>
<dbReference type="PROSITE" id="PS51918">
    <property type="entry name" value="RADICAL_SAM"/>
    <property type="match status" value="1"/>
</dbReference>
<keyword evidence="4" id="KW-0479">Metal-binding</keyword>
<dbReference type="PANTHER" id="PTHR11135">
    <property type="entry name" value="HISTONE ACETYLTRANSFERASE-RELATED"/>
    <property type="match status" value="1"/>
</dbReference>
<evidence type="ECO:0000256" key="6">
    <source>
        <dbReference type="ARBA" id="ARBA00023014"/>
    </source>
</evidence>
<keyword evidence="9" id="KW-1185">Reference proteome</keyword>
<evidence type="ECO:0000313" key="8">
    <source>
        <dbReference type="EMBL" id="GHD59152.1"/>
    </source>
</evidence>
<dbReference type="InterPro" id="IPR039661">
    <property type="entry name" value="ELP3"/>
</dbReference>
<dbReference type="Pfam" id="PF16199">
    <property type="entry name" value="Radical_SAM_C"/>
    <property type="match status" value="1"/>
</dbReference>
<evidence type="ECO:0000259" key="7">
    <source>
        <dbReference type="PROSITE" id="PS51918"/>
    </source>
</evidence>
<dbReference type="Gene3D" id="3.80.30.20">
    <property type="entry name" value="tm_1862 like domain"/>
    <property type="match status" value="1"/>
</dbReference>
<dbReference type="PANTHER" id="PTHR11135:SF1">
    <property type="entry name" value="PROTEIN YHCC"/>
    <property type="match status" value="1"/>
</dbReference>
<proteinExistence type="predicted"/>
<feature type="domain" description="Radical SAM core" evidence="7">
    <location>
        <begin position="31"/>
        <end position="275"/>
    </location>
</feature>
<dbReference type="SFLD" id="SFLDG01086">
    <property type="entry name" value="elongater_protein-like"/>
    <property type="match status" value="1"/>
</dbReference>
<evidence type="ECO:0000256" key="2">
    <source>
        <dbReference type="ARBA" id="ARBA00022485"/>
    </source>
</evidence>
<dbReference type="SUPFAM" id="SSF102114">
    <property type="entry name" value="Radical SAM enzymes"/>
    <property type="match status" value="1"/>
</dbReference>
<evidence type="ECO:0000313" key="9">
    <source>
        <dbReference type="Proteomes" id="UP000604737"/>
    </source>
</evidence>
<accession>A0ABQ3GWZ1</accession>
<dbReference type="SFLD" id="SFLDS00029">
    <property type="entry name" value="Radical_SAM"/>
    <property type="match status" value="1"/>
</dbReference>
<evidence type="ECO:0000256" key="3">
    <source>
        <dbReference type="ARBA" id="ARBA00022691"/>
    </source>
</evidence>
<keyword evidence="5" id="KW-0408">Iron</keyword>
<reference evidence="9" key="1">
    <citation type="journal article" date="2019" name="Int. J. Syst. Evol. Microbiol.">
        <title>The Global Catalogue of Microorganisms (GCM) 10K type strain sequencing project: providing services to taxonomists for standard genome sequencing and annotation.</title>
        <authorList>
            <consortium name="The Broad Institute Genomics Platform"/>
            <consortium name="The Broad Institute Genome Sequencing Center for Infectious Disease"/>
            <person name="Wu L."/>
            <person name="Ma J."/>
        </authorList>
    </citation>
    <scope>NUCLEOTIDE SEQUENCE [LARGE SCALE GENOMIC DNA]</scope>
    <source>
        <strain evidence="9">KCTC 23701</strain>
    </source>
</reference>
<dbReference type="InterPro" id="IPR032432">
    <property type="entry name" value="Radical_SAM_C"/>
</dbReference>
<dbReference type="InterPro" id="IPR023404">
    <property type="entry name" value="rSAM_horseshoe"/>
</dbReference>
<dbReference type="SMART" id="SM00729">
    <property type="entry name" value="Elp3"/>
    <property type="match status" value="1"/>
</dbReference>
<dbReference type="CDD" id="cd01335">
    <property type="entry name" value="Radical_SAM"/>
    <property type="match status" value="1"/>
</dbReference>
<comment type="cofactor">
    <cofactor evidence="1">
        <name>[4Fe-4S] cluster</name>
        <dbReference type="ChEBI" id="CHEBI:49883"/>
    </cofactor>
</comment>
<dbReference type="SFLD" id="SFLDG01091">
    <property type="entry name" value="uncharacterized_CHP01210-like"/>
    <property type="match status" value="1"/>
</dbReference>
<organism evidence="8 9">
    <name type="scientific">Jeongeupia chitinilytica</name>
    <dbReference type="NCBI Taxonomy" id="1041641"/>
    <lineage>
        <taxon>Bacteria</taxon>
        <taxon>Pseudomonadati</taxon>
        <taxon>Pseudomonadota</taxon>
        <taxon>Betaproteobacteria</taxon>
        <taxon>Neisseriales</taxon>
        <taxon>Chitinibacteraceae</taxon>
        <taxon>Jeongeupia</taxon>
    </lineage>
</organism>
<keyword evidence="3" id="KW-0949">S-adenosyl-L-methionine</keyword>
<evidence type="ECO:0000256" key="1">
    <source>
        <dbReference type="ARBA" id="ARBA00001966"/>
    </source>
</evidence>
<dbReference type="NCBIfam" id="TIGR01212">
    <property type="entry name" value="TIGR01212 family radical SAM protein"/>
    <property type="match status" value="1"/>
</dbReference>
<comment type="caution">
    <text evidence="8">The sequence shown here is derived from an EMBL/GenBank/DDBJ whole genome shotgun (WGS) entry which is preliminary data.</text>
</comment>
<dbReference type="EMBL" id="BMYO01000002">
    <property type="protein sequence ID" value="GHD59152.1"/>
    <property type="molecule type" value="Genomic_DNA"/>
</dbReference>
<dbReference type="InterPro" id="IPR058240">
    <property type="entry name" value="rSAM_sf"/>
</dbReference>
<dbReference type="InterPro" id="IPR005911">
    <property type="entry name" value="YhcC-like"/>
</dbReference>
<dbReference type="InterPro" id="IPR007197">
    <property type="entry name" value="rSAM"/>
</dbReference>
<name>A0ABQ3GWZ1_9NEIS</name>
<keyword evidence="6" id="KW-0411">Iron-sulfur</keyword>
<dbReference type="Proteomes" id="UP000604737">
    <property type="component" value="Unassembled WGS sequence"/>
</dbReference>
<keyword evidence="2" id="KW-0004">4Fe-4S</keyword>
<sequence>MRPTVGVMNCNLPGHFGHHRYLRYHDLQSAQYGGRVQKVSLNAGFTCPNRDGSLGRRGCTFCNNAGFTPAYLHRLRGVPQQLDEGITRLRDRFPNIRHFFAYFQAYTNTYGELESLKAQYEAALAHPDVDGLVIGTRPDCLPEPLLEYLGKLARSVPVEIEIGIESCNDTALRRVKRGHDFAASVDAIWRVAARGLPVTGHLLFGLPGETRESQLEAAATLSQLPLASLKLHQLQVIRGTAMARDWRRNPASLPLLGVADYVELVVDFLERLSPTIAIQRIGSEVPARMRLAPDDAIPLSALQPRVATRLAERKTWQGRLFQG</sequence>
<evidence type="ECO:0000256" key="5">
    <source>
        <dbReference type="ARBA" id="ARBA00023004"/>
    </source>
</evidence>
<evidence type="ECO:0000256" key="4">
    <source>
        <dbReference type="ARBA" id="ARBA00022723"/>
    </source>
</evidence>
<dbReference type="Pfam" id="PF04055">
    <property type="entry name" value="Radical_SAM"/>
    <property type="match status" value="1"/>
</dbReference>